<name>R0M3D2_ANAPL</name>
<gene>
    <name evidence="1" type="ORF">Anapl_11871</name>
</gene>
<dbReference type="AlphaFoldDB" id="R0M3D2"/>
<evidence type="ECO:0000313" key="1">
    <source>
        <dbReference type="EMBL" id="EOB08620.1"/>
    </source>
</evidence>
<protein>
    <submittedName>
        <fullName evidence="1">Uncharacterized protein</fullName>
    </submittedName>
</protein>
<sequence length="350" mass="39415">MHRSWLAFQVAASPGFMEPEELALCRVEEVNLNLWGNAETDQSANTQVSILLASQRKELVENLYRKEFQQICPCAFEGRCYCHKDAQVESGSFTDSLYSIGLFVSEMNSLKSALVQVTHSLLSECEFAVHYVSLTRRKVLDKSSGGGLQRACRCLAAISFDLHPSLLRCHFPALTWQQRLFITGNYCQKRETGIFDPSEMCPGHWCCKTLRMTVTLLRPVACTFSSLPKVFHAVVWCEDCDSSWINSLILTYCATRSLTSAFEMRRGGTAHGRYLGLVTSCTGGGNSPKAKESYLGTESFSRRRDPRSFESKLTVIAMFCVKQLGQEKAAAIEVGIRKIWKKLKQRRLEI</sequence>
<reference evidence="1" key="1">
    <citation type="submission" date="2010-04" db="EMBL/GenBank/DDBJ databases">
        <title>The genome sequence and transcriptome of duck provide insight into the interaction host.</title>
        <authorList>
            <person name="Li N."/>
        </authorList>
    </citation>
    <scope>NUCLEOTIDE SEQUENCE</scope>
</reference>
<accession>R0M3D2</accession>
<proteinExistence type="predicted"/>
<organism evidence="1 2">
    <name type="scientific">Anas platyrhynchos</name>
    <name type="common">Mallard</name>
    <name type="synonym">Anas boschas</name>
    <dbReference type="NCBI Taxonomy" id="8839"/>
    <lineage>
        <taxon>Eukaryota</taxon>
        <taxon>Metazoa</taxon>
        <taxon>Chordata</taxon>
        <taxon>Craniata</taxon>
        <taxon>Vertebrata</taxon>
        <taxon>Euteleostomi</taxon>
        <taxon>Archelosauria</taxon>
        <taxon>Archosauria</taxon>
        <taxon>Dinosauria</taxon>
        <taxon>Saurischia</taxon>
        <taxon>Theropoda</taxon>
        <taxon>Coelurosauria</taxon>
        <taxon>Aves</taxon>
        <taxon>Neognathae</taxon>
        <taxon>Galloanserae</taxon>
        <taxon>Anseriformes</taxon>
        <taxon>Anatidae</taxon>
        <taxon>Anatinae</taxon>
        <taxon>Anas</taxon>
    </lineage>
</organism>
<keyword evidence="2" id="KW-1185">Reference proteome</keyword>
<dbReference type="Proteomes" id="UP000296049">
    <property type="component" value="Unassembled WGS sequence"/>
</dbReference>
<evidence type="ECO:0000313" key="2">
    <source>
        <dbReference type="Proteomes" id="UP000296049"/>
    </source>
</evidence>
<dbReference type="EMBL" id="KB742433">
    <property type="protein sequence ID" value="EOB08620.1"/>
    <property type="molecule type" value="Genomic_DNA"/>
</dbReference>